<accession>A0A9Q1HT52</accession>
<comment type="caution">
    <text evidence="1">The sequence shown here is derived from an EMBL/GenBank/DDBJ whole genome shotgun (WGS) entry which is preliminary data.</text>
</comment>
<gene>
    <name evidence="1" type="ORF">COCON_G00181360</name>
</gene>
<dbReference type="Proteomes" id="UP001152803">
    <property type="component" value="Unassembled WGS sequence"/>
</dbReference>
<reference evidence="1" key="1">
    <citation type="journal article" date="2023" name="Science">
        <title>Genome structures resolve the early diversification of teleost fishes.</title>
        <authorList>
            <person name="Parey E."/>
            <person name="Louis A."/>
            <person name="Montfort J."/>
            <person name="Bouchez O."/>
            <person name="Roques C."/>
            <person name="Iampietro C."/>
            <person name="Lluch J."/>
            <person name="Castinel A."/>
            <person name="Donnadieu C."/>
            <person name="Desvignes T."/>
            <person name="Floi Bucao C."/>
            <person name="Jouanno E."/>
            <person name="Wen M."/>
            <person name="Mejri S."/>
            <person name="Dirks R."/>
            <person name="Jansen H."/>
            <person name="Henkel C."/>
            <person name="Chen W.J."/>
            <person name="Zahm M."/>
            <person name="Cabau C."/>
            <person name="Klopp C."/>
            <person name="Thompson A.W."/>
            <person name="Robinson-Rechavi M."/>
            <person name="Braasch I."/>
            <person name="Lecointre G."/>
            <person name="Bobe J."/>
            <person name="Postlethwait J.H."/>
            <person name="Berthelot C."/>
            <person name="Roest Crollius H."/>
            <person name="Guiguen Y."/>
        </authorList>
    </citation>
    <scope>NUCLEOTIDE SEQUENCE</scope>
    <source>
        <strain evidence="1">Concon-B</strain>
    </source>
</reference>
<dbReference type="EMBL" id="JAFJMO010000013">
    <property type="protein sequence ID" value="KAJ8259124.1"/>
    <property type="molecule type" value="Genomic_DNA"/>
</dbReference>
<organism evidence="1 2">
    <name type="scientific">Conger conger</name>
    <name type="common">Conger eel</name>
    <name type="synonym">Muraena conger</name>
    <dbReference type="NCBI Taxonomy" id="82655"/>
    <lineage>
        <taxon>Eukaryota</taxon>
        <taxon>Metazoa</taxon>
        <taxon>Chordata</taxon>
        <taxon>Craniata</taxon>
        <taxon>Vertebrata</taxon>
        <taxon>Euteleostomi</taxon>
        <taxon>Actinopterygii</taxon>
        <taxon>Neopterygii</taxon>
        <taxon>Teleostei</taxon>
        <taxon>Anguilliformes</taxon>
        <taxon>Congridae</taxon>
        <taxon>Conger</taxon>
    </lineage>
</organism>
<sequence>MDLIENNKGDWAAGTIHVKHLPQALGLCVRLNHCSTSWCWEAFHRPCPDHTSADCRKTHTPTEIGCHARHQPARQEHLEVGCLAQGHFDPPRGGSYQQLSNCLTA</sequence>
<dbReference type="AlphaFoldDB" id="A0A9Q1HT52"/>
<evidence type="ECO:0000313" key="1">
    <source>
        <dbReference type="EMBL" id="KAJ8259124.1"/>
    </source>
</evidence>
<protein>
    <submittedName>
        <fullName evidence="1">Uncharacterized protein</fullName>
    </submittedName>
</protein>
<keyword evidence="2" id="KW-1185">Reference proteome</keyword>
<evidence type="ECO:0000313" key="2">
    <source>
        <dbReference type="Proteomes" id="UP001152803"/>
    </source>
</evidence>
<name>A0A9Q1HT52_CONCO</name>
<proteinExistence type="predicted"/>